<comment type="caution">
    <text evidence="1">The sequence shown here is derived from an EMBL/GenBank/DDBJ whole genome shotgun (WGS) entry which is preliminary data.</text>
</comment>
<protein>
    <submittedName>
        <fullName evidence="1">Uncharacterized protein</fullName>
    </submittedName>
</protein>
<name>A0A397GNE4_9GLOM</name>
<keyword evidence="2" id="KW-1185">Reference proteome</keyword>
<gene>
    <name evidence="1" type="ORF">Glove_460g17</name>
</gene>
<organism evidence="1 2">
    <name type="scientific">Diversispora epigaea</name>
    <dbReference type="NCBI Taxonomy" id="1348612"/>
    <lineage>
        <taxon>Eukaryota</taxon>
        <taxon>Fungi</taxon>
        <taxon>Fungi incertae sedis</taxon>
        <taxon>Mucoromycota</taxon>
        <taxon>Glomeromycotina</taxon>
        <taxon>Glomeromycetes</taxon>
        <taxon>Diversisporales</taxon>
        <taxon>Diversisporaceae</taxon>
        <taxon>Diversispora</taxon>
    </lineage>
</organism>
<reference evidence="1 2" key="1">
    <citation type="submission" date="2018-08" db="EMBL/GenBank/DDBJ databases">
        <title>Genome and evolution of the arbuscular mycorrhizal fungus Diversispora epigaea (formerly Glomus versiforme) and its bacterial endosymbionts.</title>
        <authorList>
            <person name="Sun X."/>
            <person name="Fei Z."/>
            <person name="Harrison M."/>
        </authorList>
    </citation>
    <scope>NUCLEOTIDE SEQUENCE [LARGE SCALE GENOMIC DNA]</scope>
    <source>
        <strain evidence="1 2">IT104</strain>
    </source>
</reference>
<proteinExistence type="predicted"/>
<sequence>MNTQTKSDKICDEALAPLLTPEFLEWQAELIDVLTDKIHSKLYKRYKNETGLDPWIMSETPEPPQIEKTDNYLSQDCVIKISKFPEEKSTILKAVQKRFPYLTYTNSNAWYQDVFKYTDSKAKCPVCKDVHTRLGIWGDWSCLGKNDHYFLNCPFRIDQKKVIIAIQSLPEIQVSVPNKTRLYQPETSLRQYAIEHGIDPEKFSVITEAEKKRWSMGCFPADLERDIRLYRGGIKRNEDTRKYHKFLTDQDRLVGEELLRRDILKSGLSTAWLDDLMKEWEEIHTQFVQIFS</sequence>
<evidence type="ECO:0000313" key="2">
    <source>
        <dbReference type="Proteomes" id="UP000266861"/>
    </source>
</evidence>
<accession>A0A397GNE4</accession>
<dbReference type="Proteomes" id="UP000266861">
    <property type="component" value="Unassembled WGS sequence"/>
</dbReference>
<dbReference type="AlphaFoldDB" id="A0A397GNE4"/>
<dbReference type="OrthoDB" id="2310071at2759"/>
<dbReference type="EMBL" id="PQFF01000402">
    <property type="protein sequence ID" value="RHZ52562.1"/>
    <property type="molecule type" value="Genomic_DNA"/>
</dbReference>
<evidence type="ECO:0000313" key="1">
    <source>
        <dbReference type="EMBL" id="RHZ52562.1"/>
    </source>
</evidence>